<dbReference type="WBParaSite" id="PS1159_v2.g23649.t1">
    <property type="protein sequence ID" value="PS1159_v2.g23649.t1"/>
    <property type="gene ID" value="PS1159_v2.g23649"/>
</dbReference>
<name>A0AC35G3V9_9BILA</name>
<organism evidence="1 2">
    <name type="scientific">Panagrolaimus sp. PS1159</name>
    <dbReference type="NCBI Taxonomy" id="55785"/>
    <lineage>
        <taxon>Eukaryota</taxon>
        <taxon>Metazoa</taxon>
        <taxon>Ecdysozoa</taxon>
        <taxon>Nematoda</taxon>
        <taxon>Chromadorea</taxon>
        <taxon>Rhabditida</taxon>
        <taxon>Tylenchina</taxon>
        <taxon>Panagrolaimomorpha</taxon>
        <taxon>Panagrolaimoidea</taxon>
        <taxon>Panagrolaimidae</taxon>
        <taxon>Panagrolaimus</taxon>
    </lineage>
</organism>
<dbReference type="Proteomes" id="UP000887580">
    <property type="component" value="Unplaced"/>
</dbReference>
<sequence>MLTKVVTDNDDRQAKKLRDNVNAKAEKAIDFITAFIPRSVTNAFPTIMQRKTLTVIPDRDLGEFTEIGEILKF</sequence>
<reference evidence="2" key="1">
    <citation type="submission" date="2022-11" db="UniProtKB">
        <authorList>
            <consortium name="WormBaseParasite"/>
        </authorList>
    </citation>
    <scope>IDENTIFICATION</scope>
</reference>
<evidence type="ECO:0000313" key="1">
    <source>
        <dbReference type="Proteomes" id="UP000887580"/>
    </source>
</evidence>
<evidence type="ECO:0000313" key="2">
    <source>
        <dbReference type="WBParaSite" id="PS1159_v2.g23649.t1"/>
    </source>
</evidence>
<proteinExistence type="predicted"/>
<accession>A0AC35G3V9</accession>
<protein>
    <submittedName>
        <fullName evidence="2">Uncharacterized protein</fullName>
    </submittedName>
</protein>